<name>C4IGI8_CLOBU</name>
<protein>
    <submittedName>
        <fullName evidence="1">Uncharacterized protein</fullName>
    </submittedName>
</protein>
<dbReference type="Proteomes" id="UP000003081">
    <property type="component" value="Unassembled WGS sequence"/>
</dbReference>
<proteinExistence type="predicted"/>
<dbReference type="AlphaFoldDB" id="C4IGI8"/>
<comment type="caution">
    <text evidence="1">The sequence shown here is derived from an EMBL/GenBank/DDBJ whole genome shotgun (WGS) entry which is preliminary data.</text>
</comment>
<dbReference type="EMBL" id="ACOM01000005">
    <property type="protein sequence ID" value="EEP54151.1"/>
    <property type="molecule type" value="Genomic_DNA"/>
</dbReference>
<organism evidence="1 2">
    <name type="scientific">Clostridium butyricum E4 str. BoNT E BL5262</name>
    <dbReference type="NCBI Taxonomy" id="632245"/>
    <lineage>
        <taxon>Bacteria</taxon>
        <taxon>Bacillati</taxon>
        <taxon>Bacillota</taxon>
        <taxon>Clostridia</taxon>
        <taxon>Eubacteriales</taxon>
        <taxon>Clostridiaceae</taxon>
        <taxon>Clostridium</taxon>
    </lineage>
</organism>
<sequence length="58" mass="6774">MIADAIHNLRPSFLDGLKNTLHIEKNRYELYMLEVLKESREIVYSEEVKGDNLIGLLK</sequence>
<evidence type="ECO:0000313" key="2">
    <source>
        <dbReference type="Proteomes" id="UP000003081"/>
    </source>
</evidence>
<reference evidence="1 2" key="1">
    <citation type="submission" date="2009-08" db="EMBL/GenBank/DDBJ databases">
        <authorList>
            <person name="Shrivastava S."/>
            <person name="Brinkac L.B."/>
            <person name="Brown J.L."/>
            <person name="Bruce D.B."/>
            <person name="Detter C."/>
            <person name="Green L.D."/>
            <person name="Munk C.A."/>
            <person name="Rogers Y.C."/>
            <person name="Tapia R."/>
            <person name="Sims D.R."/>
            <person name="Smith L.A."/>
            <person name="Smith T.J."/>
            <person name="Sutton G."/>
            <person name="Brettin T."/>
        </authorList>
    </citation>
    <scope>NUCLEOTIDE SEQUENCE [LARGE SCALE GENOMIC DNA]</scope>
    <source>
        <strain evidence="2">E4 str. BoNT E BL5262</strain>
    </source>
</reference>
<gene>
    <name evidence="1" type="ORF">CLP_1944</name>
</gene>
<accession>C4IGI8</accession>
<dbReference type="HOGENOM" id="CLU_2971258_0_0_9"/>
<evidence type="ECO:0000313" key="1">
    <source>
        <dbReference type="EMBL" id="EEP54151.1"/>
    </source>
</evidence>
<keyword evidence="2" id="KW-1185">Reference proteome</keyword>